<feature type="region of interest" description="Disordered" evidence="1">
    <location>
        <begin position="136"/>
        <end position="168"/>
    </location>
</feature>
<evidence type="ECO:0000256" key="1">
    <source>
        <dbReference type="SAM" id="MobiDB-lite"/>
    </source>
</evidence>
<evidence type="ECO:0000313" key="3">
    <source>
        <dbReference type="Proteomes" id="UP000276991"/>
    </source>
</evidence>
<dbReference type="EMBL" id="UPTC01000437">
    <property type="protein sequence ID" value="VBB28606.1"/>
    <property type="molecule type" value="Genomic_DNA"/>
</dbReference>
<protein>
    <submittedName>
        <fullName evidence="2">Uncharacterized protein</fullName>
    </submittedName>
</protein>
<feature type="non-terminal residue" evidence="2">
    <location>
        <position position="393"/>
    </location>
</feature>
<name>A0A498SHN2_ACAVI</name>
<reference evidence="2 3" key="1">
    <citation type="submission" date="2018-08" db="EMBL/GenBank/DDBJ databases">
        <authorList>
            <person name="Laetsch R D."/>
            <person name="Stevens L."/>
            <person name="Kumar S."/>
            <person name="Blaxter L. M."/>
        </authorList>
    </citation>
    <scope>NUCLEOTIDE SEQUENCE [LARGE SCALE GENOMIC DNA]</scope>
</reference>
<proteinExistence type="predicted"/>
<feature type="region of interest" description="Disordered" evidence="1">
    <location>
        <begin position="32"/>
        <end position="74"/>
    </location>
</feature>
<gene>
    <name evidence="2" type="ORF">NAV_LOCUS3436</name>
</gene>
<dbReference type="OrthoDB" id="10058001at2759"/>
<evidence type="ECO:0000313" key="2">
    <source>
        <dbReference type="EMBL" id="VBB28606.1"/>
    </source>
</evidence>
<keyword evidence="3" id="KW-1185">Reference proteome</keyword>
<feature type="region of interest" description="Disordered" evidence="1">
    <location>
        <begin position="1"/>
        <end position="20"/>
    </location>
</feature>
<organism evidence="2 3">
    <name type="scientific">Acanthocheilonema viteae</name>
    <name type="common">Filarial nematode worm</name>
    <name type="synonym">Dipetalonema viteae</name>
    <dbReference type="NCBI Taxonomy" id="6277"/>
    <lineage>
        <taxon>Eukaryota</taxon>
        <taxon>Metazoa</taxon>
        <taxon>Ecdysozoa</taxon>
        <taxon>Nematoda</taxon>
        <taxon>Chromadorea</taxon>
        <taxon>Rhabditida</taxon>
        <taxon>Spirurina</taxon>
        <taxon>Spiruromorpha</taxon>
        <taxon>Filarioidea</taxon>
        <taxon>Onchocercidae</taxon>
        <taxon>Acanthocheilonema</taxon>
    </lineage>
</organism>
<dbReference type="AlphaFoldDB" id="A0A498SHN2"/>
<feature type="compositionally biased region" description="Polar residues" evidence="1">
    <location>
        <begin position="313"/>
        <end position="324"/>
    </location>
</feature>
<feature type="compositionally biased region" description="Polar residues" evidence="1">
    <location>
        <begin position="151"/>
        <end position="163"/>
    </location>
</feature>
<sequence length="393" mass="43945">MQNPTTTLTKIPPIPPKPKLQYQHGQIAKFGQLSRSIAGGQLPPPPGDSDTDSGICADSDNQLSPRHINAGFLDDKPRKLQRKFEIPVYREHLTPESAWTIKLEGKTDNALEMKKIEMEMSESKKGKEYLNGLKSGQETSELHPEKEVPSLSETDTSDHSQSLHARRVHTNLSKLSYQRRLPEGLQTNCYNSQTSRNGKQYRVRFADQVSSTDGGSSFSSSGWDNIDQVSVNSCDGNYSDYYLHRSTRGIATITSTISVNNPDQVLSTISESNNRIKLPGQQQTIDDQFIGCSNHPQPEHKHQISGSDEQDDTASASPPQSSPGYSVAMTRLRRSDDQHLIHSNGPPFRVIRRFHNRSTSLPRGVHRQSIALEIRRGSIDCFHAPHDYSSLYK</sequence>
<feature type="region of interest" description="Disordered" evidence="1">
    <location>
        <begin position="292"/>
        <end position="326"/>
    </location>
</feature>
<feature type="compositionally biased region" description="Low complexity" evidence="1">
    <location>
        <begin position="1"/>
        <end position="11"/>
    </location>
</feature>
<accession>A0A498SHN2</accession>
<dbReference type="Proteomes" id="UP000276991">
    <property type="component" value="Unassembled WGS sequence"/>
</dbReference>
<dbReference type="STRING" id="6277.A0A498SHN2"/>